<keyword evidence="6" id="KW-1185">Reference proteome</keyword>
<keyword evidence="3" id="KW-0804">Transcription</keyword>
<feature type="domain" description="HTH araC/xylS-type" evidence="4">
    <location>
        <begin position="156"/>
        <end position="252"/>
    </location>
</feature>
<dbReference type="PROSITE" id="PS01124">
    <property type="entry name" value="HTH_ARAC_FAMILY_2"/>
    <property type="match status" value="1"/>
</dbReference>
<keyword evidence="1" id="KW-0805">Transcription regulation</keyword>
<protein>
    <submittedName>
        <fullName evidence="5">AraC family transcriptional regulator</fullName>
    </submittedName>
</protein>
<comment type="caution">
    <text evidence="5">The sequence shown here is derived from an EMBL/GenBank/DDBJ whole genome shotgun (WGS) entry which is preliminary data.</text>
</comment>
<evidence type="ECO:0000259" key="4">
    <source>
        <dbReference type="PROSITE" id="PS01124"/>
    </source>
</evidence>
<dbReference type="RefSeq" id="WP_116849356.1">
    <property type="nucleotide sequence ID" value="NZ_QTJU01000011.1"/>
</dbReference>
<gene>
    <name evidence="5" type="ORF">DXN05_21500</name>
</gene>
<dbReference type="EMBL" id="QTJU01000011">
    <property type="protein sequence ID" value="RFM26178.1"/>
    <property type="molecule type" value="Genomic_DNA"/>
</dbReference>
<dbReference type="Pfam" id="PF12833">
    <property type="entry name" value="HTH_18"/>
    <property type="match status" value="1"/>
</dbReference>
<sequence length="256" mass="28904">MKIQKFEPSQLLKPFVNSFMIVESDTETVNRILPGTSLVMAFRFRGTTFSDNSPHAPLPAFCLTGISTSSRLIRYTCNTGVLLVHFREGAAAAFFNAPLHETAGYSTPLDQLLPAWQIQKIEEQLSEAPTHDQRIRLVEELLNTNLKYRATYDLVTEAVKLIKSTSGNFKISELVKLLNTNVNSFEKQFRSQVGTGPKHFSSIIRLRSAIQNYKNGADLTKLSYAAGFFDQSHFIKGFKTFTGESPSHFFKQGFYW</sequence>
<dbReference type="GO" id="GO:0043565">
    <property type="term" value="F:sequence-specific DNA binding"/>
    <property type="evidence" value="ECO:0007669"/>
    <property type="project" value="InterPro"/>
</dbReference>
<accession>A0A3E1NEI1</accession>
<dbReference type="SUPFAM" id="SSF46689">
    <property type="entry name" value="Homeodomain-like"/>
    <property type="match status" value="1"/>
</dbReference>
<evidence type="ECO:0000256" key="3">
    <source>
        <dbReference type="ARBA" id="ARBA00023163"/>
    </source>
</evidence>
<dbReference type="Gene3D" id="1.10.10.60">
    <property type="entry name" value="Homeodomain-like"/>
    <property type="match status" value="1"/>
</dbReference>
<dbReference type="Proteomes" id="UP000261284">
    <property type="component" value="Unassembled WGS sequence"/>
</dbReference>
<evidence type="ECO:0000313" key="5">
    <source>
        <dbReference type="EMBL" id="RFM26178.1"/>
    </source>
</evidence>
<dbReference type="Pfam" id="PF20240">
    <property type="entry name" value="DUF6597"/>
    <property type="match status" value="1"/>
</dbReference>
<dbReference type="SMART" id="SM00342">
    <property type="entry name" value="HTH_ARAC"/>
    <property type="match status" value="1"/>
</dbReference>
<evidence type="ECO:0000256" key="2">
    <source>
        <dbReference type="ARBA" id="ARBA00023125"/>
    </source>
</evidence>
<proteinExistence type="predicted"/>
<dbReference type="OrthoDB" id="655946at2"/>
<organism evidence="5 6">
    <name type="scientific">Deminuibacter soli</name>
    <dbReference type="NCBI Taxonomy" id="2291815"/>
    <lineage>
        <taxon>Bacteria</taxon>
        <taxon>Pseudomonadati</taxon>
        <taxon>Bacteroidota</taxon>
        <taxon>Chitinophagia</taxon>
        <taxon>Chitinophagales</taxon>
        <taxon>Chitinophagaceae</taxon>
        <taxon>Deminuibacter</taxon>
    </lineage>
</organism>
<dbReference type="PANTHER" id="PTHR46796">
    <property type="entry name" value="HTH-TYPE TRANSCRIPTIONAL ACTIVATOR RHAS-RELATED"/>
    <property type="match status" value="1"/>
</dbReference>
<dbReference type="InterPro" id="IPR009057">
    <property type="entry name" value="Homeodomain-like_sf"/>
</dbReference>
<dbReference type="InterPro" id="IPR018060">
    <property type="entry name" value="HTH_AraC"/>
</dbReference>
<evidence type="ECO:0000256" key="1">
    <source>
        <dbReference type="ARBA" id="ARBA00023015"/>
    </source>
</evidence>
<dbReference type="AlphaFoldDB" id="A0A3E1NEI1"/>
<dbReference type="GO" id="GO:0003700">
    <property type="term" value="F:DNA-binding transcription factor activity"/>
    <property type="evidence" value="ECO:0007669"/>
    <property type="project" value="InterPro"/>
</dbReference>
<dbReference type="PANTHER" id="PTHR46796:SF13">
    <property type="entry name" value="HTH-TYPE TRANSCRIPTIONAL ACTIVATOR RHAS"/>
    <property type="match status" value="1"/>
</dbReference>
<keyword evidence="2" id="KW-0238">DNA-binding</keyword>
<name>A0A3E1NEI1_9BACT</name>
<reference evidence="5 6" key="1">
    <citation type="submission" date="2018-08" db="EMBL/GenBank/DDBJ databases">
        <title>Chitinophagaceae sp. K23C18032701, a novel bacterium isolated from forest soil.</title>
        <authorList>
            <person name="Wang C."/>
        </authorList>
    </citation>
    <scope>NUCLEOTIDE SEQUENCE [LARGE SCALE GENOMIC DNA]</scope>
    <source>
        <strain evidence="5 6">K23C18032701</strain>
    </source>
</reference>
<evidence type="ECO:0000313" key="6">
    <source>
        <dbReference type="Proteomes" id="UP000261284"/>
    </source>
</evidence>
<dbReference type="InterPro" id="IPR050204">
    <property type="entry name" value="AraC_XylS_family_regulators"/>
</dbReference>
<dbReference type="InterPro" id="IPR046532">
    <property type="entry name" value="DUF6597"/>
</dbReference>